<accession>A0A7W5GBS6</accession>
<dbReference type="FunFam" id="3.40.30.10:FF:000007">
    <property type="entry name" value="Thioredoxin-dependent thiol peroxidase"/>
    <property type="match status" value="1"/>
</dbReference>
<keyword evidence="5" id="KW-0049">Antioxidant</keyword>
<dbReference type="InterPro" id="IPR013766">
    <property type="entry name" value="Thioredoxin_domain"/>
</dbReference>
<comment type="subunit">
    <text evidence="2">Monomer.</text>
</comment>
<dbReference type="SUPFAM" id="SSF52833">
    <property type="entry name" value="Thioredoxin-like"/>
    <property type="match status" value="1"/>
</dbReference>
<dbReference type="Pfam" id="PF00578">
    <property type="entry name" value="AhpC-TSA"/>
    <property type="match status" value="1"/>
</dbReference>
<evidence type="ECO:0000256" key="1">
    <source>
        <dbReference type="ARBA" id="ARBA00003330"/>
    </source>
</evidence>
<dbReference type="NCBIfam" id="NF006960">
    <property type="entry name" value="PRK09437.1"/>
    <property type="match status" value="1"/>
</dbReference>
<evidence type="ECO:0000256" key="10">
    <source>
        <dbReference type="ARBA" id="ARBA00038489"/>
    </source>
</evidence>
<name>A0A7W5GBS6_9BACL</name>
<evidence type="ECO:0000256" key="9">
    <source>
        <dbReference type="ARBA" id="ARBA00032824"/>
    </source>
</evidence>
<evidence type="ECO:0000259" key="14">
    <source>
        <dbReference type="PROSITE" id="PS51352"/>
    </source>
</evidence>
<proteinExistence type="inferred from homology"/>
<evidence type="ECO:0000256" key="7">
    <source>
        <dbReference type="ARBA" id="ARBA00023157"/>
    </source>
</evidence>
<dbReference type="Gene3D" id="3.40.30.10">
    <property type="entry name" value="Glutaredoxin"/>
    <property type="match status" value="1"/>
</dbReference>
<comment type="function">
    <text evidence="1">Thiol-specific peroxidase that catalyzes the reduction of hydrogen peroxide and organic hydroperoxides to water and alcohols, respectively. Plays a role in cell protection against oxidative stress by detoxifying peroxides and as sensor of hydrogen peroxide-mediated signaling events.</text>
</comment>
<dbReference type="PANTHER" id="PTHR42801:SF4">
    <property type="entry name" value="AHPC_TSA FAMILY PROTEIN"/>
    <property type="match status" value="1"/>
</dbReference>
<dbReference type="EMBL" id="JACHXW010000011">
    <property type="protein sequence ID" value="MBB3153728.1"/>
    <property type="molecule type" value="Genomic_DNA"/>
</dbReference>
<evidence type="ECO:0000256" key="5">
    <source>
        <dbReference type="ARBA" id="ARBA00022862"/>
    </source>
</evidence>
<dbReference type="CDD" id="cd03017">
    <property type="entry name" value="PRX_BCP"/>
    <property type="match status" value="1"/>
</dbReference>
<dbReference type="PROSITE" id="PS51352">
    <property type="entry name" value="THIOREDOXIN_2"/>
    <property type="match status" value="1"/>
</dbReference>
<dbReference type="EC" id="1.11.1.24" evidence="3"/>
<comment type="similarity">
    <text evidence="10">Belongs to the peroxiredoxin family. BCP/PrxQ subfamily.</text>
</comment>
<evidence type="ECO:0000256" key="12">
    <source>
        <dbReference type="ARBA" id="ARBA00049091"/>
    </source>
</evidence>
<keyword evidence="16" id="KW-1185">Reference proteome</keyword>
<evidence type="ECO:0000256" key="11">
    <source>
        <dbReference type="ARBA" id="ARBA00041373"/>
    </source>
</evidence>
<evidence type="ECO:0000313" key="16">
    <source>
        <dbReference type="Proteomes" id="UP000518605"/>
    </source>
</evidence>
<evidence type="ECO:0000256" key="13">
    <source>
        <dbReference type="PIRSR" id="PIRSR000239-1"/>
    </source>
</evidence>
<keyword evidence="8" id="KW-0676">Redox-active center</keyword>
<feature type="domain" description="Thioredoxin" evidence="14">
    <location>
        <begin position="4"/>
        <end position="157"/>
    </location>
</feature>
<dbReference type="InterPro" id="IPR050924">
    <property type="entry name" value="Peroxiredoxin_BCP/PrxQ"/>
</dbReference>
<dbReference type="Proteomes" id="UP000518605">
    <property type="component" value="Unassembled WGS sequence"/>
</dbReference>
<dbReference type="GO" id="GO:0005737">
    <property type="term" value="C:cytoplasm"/>
    <property type="evidence" value="ECO:0007669"/>
    <property type="project" value="TreeGrafter"/>
</dbReference>
<gene>
    <name evidence="15" type="ORF">FHS16_003803</name>
</gene>
<evidence type="ECO:0000256" key="8">
    <source>
        <dbReference type="ARBA" id="ARBA00023284"/>
    </source>
</evidence>
<dbReference type="InterPro" id="IPR036249">
    <property type="entry name" value="Thioredoxin-like_sf"/>
</dbReference>
<dbReference type="AlphaFoldDB" id="A0A7W5GBS6"/>
<feature type="active site" description="Cysteine sulfenic acid (-SOH) intermediate; for peroxidase activity" evidence="13">
    <location>
        <position position="46"/>
    </location>
</feature>
<reference evidence="15 16" key="1">
    <citation type="submission" date="2020-08" db="EMBL/GenBank/DDBJ databases">
        <title>Genomic Encyclopedia of Type Strains, Phase III (KMG-III): the genomes of soil and plant-associated and newly described type strains.</title>
        <authorList>
            <person name="Whitman W."/>
        </authorList>
    </citation>
    <scope>NUCLEOTIDE SEQUENCE [LARGE SCALE GENOMIC DNA]</scope>
    <source>
        <strain evidence="15 16">CECT 8234</strain>
    </source>
</reference>
<dbReference type="PIRSF" id="PIRSF000239">
    <property type="entry name" value="AHPC"/>
    <property type="match status" value="1"/>
</dbReference>
<keyword evidence="4 15" id="KW-0575">Peroxidase</keyword>
<protein>
    <recommendedName>
        <fullName evidence="3">thioredoxin-dependent peroxiredoxin</fullName>
        <ecNumber evidence="3">1.11.1.24</ecNumber>
    </recommendedName>
    <alternativeName>
        <fullName evidence="11">Bacterioferritin comigratory protein</fullName>
    </alternativeName>
    <alternativeName>
        <fullName evidence="9">Thioredoxin peroxidase</fullName>
    </alternativeName>
</protein>
<dbReference type="GO" id="GO:0045454">
    <property type="term" value="P:cell redox homeostasis"/>
    <property type="evidence" value="ECO:0007669"/>
    <property type="project" value="TreeGrafter"/>
</dbReference>
<comment type="caution">
    <text evidence="15">The sequence shown here is derived from an EMBL/GenBank/DDBJ whole genome shotgun (WGS) entry which is preliminary data.</text>
</comment>
<evidence type="ECO:0000313" key="15">
    <source>
        <dbReference type="EMBL" id="MBB3153728.1"/>
    </source>
</evidence>
<sequence length="161" mass="18350">MTEFQIGEMAPNFELPASNGENVSLSDYRGKNVVLYFYPKDMTTACIQESCDFRDANAEMLQRNTVILGISIDTVKSHQNFIAKKELPFLLLADTEHAVCELYGVWHLKKLYGREYMGLVRSTFLIDANGKLVREWRKIRVKGHALQVLEAVEELYEAANG</sequence>
<evidence type="ECO:0000256" key="3">
    <source>
        <dbReference type="ARBA" id="ARBA00013017"/>
    </source>
</evidence>
<dbReference type="GO" id="GO:0008379">
    <property type="term" value="F:thioredoxin peroxidase activity"/>
    <property type="evidence" value="ECO:0007669"/>
    <property type="project" value="TreeGrafter"/>
</dbReference>
<dbReference type="GO" id="GO:0034599">
    <property type="term" value="P:cellular response to oxidative stress"/>
    <property type="evidence" value="ECO:0007669"/>
    <property type="project" value="TreeGrafter"/>
</dbReference>
<organism evidence="15 16">
    <name type="scientific">Paenibacillus endophyticus</name>
    <dbReference type="NCBI Taxonomy" id="1294268"/>
    <lineage>
        <taxon>Bacteria</taxon>
        <taxon>Bacillati</taxon>
        <taxon>Bacillota</taxon>
        <taxon>Bacilli</taxon>
        <taxon>Bacillales</taxon>
        <taxon>Paenibacillaceae</taxon>
        <taxon>Paenibacillus</taxon>
    </lineage>
</organism>
<evidence type="ECO:0000256" key="4">
    <source>
        <dbReference type="ARBA" id="ARBA00022559"/>
    </source>
</evidence>
<keyword evidence="7" id="KW-1015">Disulfide bond</keyword>
<dbReference type="RefSeq" id="WP_183565862.1">
    <property type="nucleotide sequence ID" value="NZ_CBCSLB010000010.1"/>
</dbReference>
<keyword evidence="6 15" id="KW-0560">Oxidoreductase</keyword>
<evidence type="ECO:0000256" key="6">
    <source>
        <dbReference type="ARBA" id="ARBA00023002"/>
    </source>
</evidence>
<dbReference type="InterPro" id="IPR000866">
    <property type="entry name" value="AhpC/TSA"/>
</dbReference>
<comment type="catalytic activity">
    <reaction evidence="12">
        <text>a hydroperoxide + [thioredoxin]-dithiol = an alcohol + [thioredoxin]-disulfide + H2O</text>
        <dbReference type="Rhea" id="RHEA:62620"/>
        <dbReference type="Rhea" id="RHEA-COMP:10698"/>
        <dbReference type="Rhea" id="RHEA-COMP:10700"/>
        <dbReference type="ChEBI" id="CHEBI:15377"/>
        <dbReference type="ChEBI" id="CHEBI:29950"/>
        <dbReference type="ChEBI" id="CHEBI:30879"/>
        <dbReference type="ChEBI" id="CHEBI:35924"/>
        <dbReference type="ChEBI" id="CHEBI:50058"/>
        <dbReference type="EC" id="1.11.1.24"/>
    </reaction>
</comment>
<dbReference type="PANTHER" id="PTHR42801">
    <property type="entry name" value="THIOREDOXIN-DEPENDENT PEROXIDE REDUCTASE"/>
    <property type="match status" value="1"/>
</dbReference>
<evidence type="ECO:0000256" key="2">
    <source>
        <dbReference type="ARBA" id="ARBA00011245"/>
    </source>
</evidence>
<dbReference type="InterPro" id="IPR024706">
    <property type="entry name" value="Peroxiredoxin_AhpC-typ"/>
</dbReference>